<sequence>MTEKKKKNVLTLHCLLR</sequence>
<dbReference type="AlphaFoldDB" id="A0A2P2Q8H5"/>
<accession>A0A2P2Q8H5</accession>
<evidence type="ECO:0000313" key="1">
    <source>
        <dbReference type="EMBL" id="MBX63267.1"/>
    </source>
</evidence>
<proteinExistence type="predicted"/>
<name>A0A2P2Q8H5_RHIMU</name>
<protein>
    <submittedName>
        <fullName evidence="1">Uncharacterized protein</fullName>
    </submittedName>
</protein>
<organism evidence="1">
    <name type="scientific">Rhizophora mucronata</name>
    <name type="common">Asiatic mangrove</name>
    <dbReference type="NCBI Taxonomy" id="61149"/>
    <lineage>
        <taxon>Eukaryota</taxon>
        <taxon>Viridiplantae</taxon>
        <taxon>Streptophyta</taxon>
        <taxon>Embryophyta</taxon>
        <taxon>Tracheophyta</taxon>
        <taxon>Spermatophyta</taxon>
        <taxon>Magnoliopsida</taxon>
        <taxon>eudicotyledons</taxon>
        <taxon>Gunneridae</taxon>
        <taxon>Pentapetalae</taxon>
        <taxon>rosids</taxon>
        <taxon>fabids</taxon>
        <taxon>Malpighiales</taxon>
        <taxon>Rhizophoraceae</taxon>
        <taxon>Rhizophora</taxon>
    </lineage>
</organism>
<dbReference type="EMBL" id="GGEC01082783">
    <property type="protein sequence ID" value="MBX63267.1"/>
    <property type="molecule type" value="Transcribed_RNA"/>
</dbReference>
<reference evidence="1" key="1">
    <citation type="submission" date="2018-02" db="EMBL/GenBank/DDBJ databases">
        <title>Rhizophora mucronata_Transcriptome.</title>
        <authorList>
            <person name="Meera S.P."/>
            <person name="Sreeshan A."/>
            <person name="Augustine A."/>
        </authorList>
    </citation>
    <scope>NUCLEOTIDE SEQUENCE</scope>
    <source>
        <tissue evidence="1">Leaf</tissue>
    </source>
</reference>